<keyword evidence="3" id="KW-1185">Reference proteome</keyword>
<feature type="compositionally biased region" description="Low complexity" evidence="1">
    <location>
        <begin position="110"/>
        <end position="127"/>
    </location>
</feature>
<feature type="region of interest" description="Disordered" evidence="1">
    <location>
        <begin position="1"/>
        <end position="34"/>
    </location>
</feature>
<dbReference type="AlphaFoldDB" id="A0A9W7X5R1"/>
<accession>A0A9W7X5R1</accession>
<reference evidence="2" key="1">
    <citation type="submission" date="2021-02" db="EMBL/GenBank/DDBJ databases">
        <title>Comparative genomics reveals that relaxation of natural selection precedes convergent phenotypic evolution of cavefish.</title>
        <authorList>
            <person name="Peng Z."/>
        </authorList>
    </citation>
    <scope>NUCLEOTIDE SEQUENCE</scope>
    <source>
        <tissue evidence="2">Muscle</tissue>
    </source>
</reference>
<protein>
    <submittedName>
        <fullName evidence="2">Uncharacterized protein</fullName>
    </submittedName>
</protein>
<evidence type="ECO:0000256" key="1">
    <source>
        <dbReference type="SAM" id="MobiDB-lite"/>
    </source>
</evidence>
<evidence type="ECO:0000313" key="3">
    <source>
        <dbReference type="Proteomes" id="UP001059041"/>
    </source>
</evidence>
<sequence length="127" mass="14005">MTHLATGRASESEEDTEGRQHRVRMSGEHPGFPQYRRIVARERSQSISASSFVRRGIRQRPYRFSSALQIGWRFAAVNQAANHTGRSNLSKGGAGGQTLAGDQDFTTNQTRRTATSPSAPSASRQRC</sequence>
<dbReference type="Proteomes" id="UP001059041">
    <property type="component" value="Linkage Group LG1"/>
</dbReference>
<name>A0A9W7X5R1_TRIRA</name>
<dbReference type="EMBL" id="JAFHDT010000001">
    <property type="protein sequence ID" value="KAI7814249.1"/>
    <property type="molecule type" value="Genomic_DNA"/>
</dbReference>
<feature type="region of interest" description="Disordered" evidence="1">
    <location>
        <begin position="84"/>
        <end position="127"/>
    </location>
</feature>
<organism evidence="2 3">
    <name type="scientific">Triplophysa rosa</name>
    <name type="common">Cave loach</name>
    <dbReference type="NCBI Taxonomy" id="992332"/>
    <lineage>
        <taxon>Eukaryota</taxon>
        <taxon>Metazoa</taxon>
        <taxon>Chordata</taxon>
        <taxon>Craniata</taxon>
        <taxon>Vertebrata</taxon>
        <taxon>Euteleostomi</taxon>
        <taxon>Actinopterygii</taxon>
        <taxon>Neopterygii</taxon>
        <taxon>Teleostei</taxon>
        <taxon>Ostariophysi</taxon>
        <taxon>Cypriniformes</taxon>
        <taxon>Nemacheilidae</taxon>
        <taxon>Triplophysa</taxon>
    </lineage>
</organism>
<evidence type="ECO:0000313" key="2">
    <source>
        <dbReference type="EMBL" id="KAI7814249.1"/>
    </source>
</evidence>
<proteinExistence type="predicted"/>
<comment type="caution">
    <text evidence="2">The sequence shown here is derived from an EMBL/GenBank/DDBJ whole genome shotgun (WGS) entry which is preliminary data.</text>
</comment>
<gene>
    <name evidence="2" type="ORF">IRJ41_010892</name>
</gene>